<dbReference type="AlphaFoldDB" id="A0A4C1ZSF6"/>
<reference evidence="1 2" key="1">
    <citation type="journal article" date="2019" name="Commun. Biol.">
        <title>The bagworm genome reveals a unique fibroin gene that provides high tensile strength.</title>
        <authorList>
            <person name="Kono N."/>
            <person name="Nakamura H."/>
            <person name="Ohtoshi R."/>
            <person name="Tomita M."/>
            <person name="Numata K."/>
            <person name="Arakawa K."/>
        </authorList>
    </citation>
    <scope>NUCLEOTIDE SEQUENCE [LARGE SCALE GENOMIC DNA]</scope>
</reference>
<protein>
    <submittedName>
        <fullName evidence="1">Uncharacterized protein</fullName>
    </submittedName>
</protein>
<evidence type="ECO:0000313" key="1">
    <source>
        <dbReference type="EMBL" id="GBP89929.1"/>
    </source>
</evidence>
<keyword evidence="2" id="KW-1185">Reference proteome</keyword>
<gene>
    <name evidence="1" type="ORF">EVAR_63756_1</name>
</gene>
<accession>A0A4C1ZSF6</accession>
<name>A0A4C1ZSF6_EUMVA</name>
<comment type="caution">
    <text evidence="1">The sequence shown here is derived from an EMBL/GenBank/DDBJ whole genome shotgun (WGS) entry which is preliminary data.</text>
</comment>
<dbReference type="Proteomes" id="UP000299102">
    <property type="component" value="Unassembled WGS sequence"/>
</dbReference>
<proteinExistence type="predicted"/>
<dbReference type="EMBL" id="BGZK01002045">
    <property type="protein sequence ID" value="GBP89929.1"/>
    <property type="molecule type" value="Genomic_DNA"/>
</dbReference>
<evidence type="ECO:0000313" key="2">
    <source>
        <dbReference type="Proteomes" id="UP000299102"/>
    </source>
</evidence>
<sequence>MDLIQYRIVTSPTPRRGRLPRAGRPHLTFRCGRPRPRPLDRRVVLDFAYIYARLRPSRGGSSRGRDDSRHETARASTSAAAYVISWYLDRRPRRACSVCAAESGAPLFVDLIRAARKRIAYFRDGVPVNLYVFHSILF</sequence>
<organism evidence="1 2">
    <name type="scientific">Eumeta variegata</name>
    <name type="common">Bagworm moth</name>
    <name type="synonym">Eumeta japonica</name>
    <dbReference type="NCBI Taxonomy" id="151549"/>
    <lineage>
        <taxon>Eukaryota</taxon>
        <taxon>Metazoa</taxon>
        <taxon>Ecdysozoa</taxon>
        <taxon>Arthropoda</taxon>
        <taxon>Hexapoda</taxon>
        <taxon>Insecta</taxon>
        <taxon>Pterygota</taxon>
        <taxon>Neoptera</taxon>
        <taxon>Endopterygota</taxon>
        <taxon>Lepidoptera</taxon>
        <taxon>Glossata</taxon>
        <taxon>Ditrysia</taxon>
        <taxon>Tineoidea</taxon>
        <taxon>Psychidae</taxon>
        <taxon>Oiketicinae</taxon>
        <taxon>Eumeta</taxon>
    </lineage>
</organism>